<evidence type="ECO:0000256" key="9">
    <source>
        <dbReference type="ARBA" id="ARBA00023012"/>
    </source>
</evidence>
<dbReference type="InterPro" id="IPR050428">
    <property type="entry name" value="TCS_sensor_his_kinase"/>
</dbReference>
<dbReference type="SUPFAM" id="SSF158472">
    <property type="entry name" value="HAMP domain-like"/>
    <property type="match status" value="1"/>
</dbReference>
<comment type="catalytic activity">
    <reaction evidence="1">
        <text>ATP + protein L-histidine = ADP + protein N-phospho-L-histidine.</text>
        <dbReference type="EC" id="2.7.13.3"/>
    </reaction>
</comment>
<feature type="transmembrane region" description="Helical" evidence="12">
    <location>
        <begin position="12"/>
        <end position="39"/>
    </location>
</feature>
<dbReference type="PANTHER" id="PTHR45436:SF5">
    <property type="entry name" value="SENSOR HISTIDINE KINASE TRCS"/>
    <property type="match status" value="1"/>
</dbReference>
<evidence type="ECO:0000256" key="5">
    <source>
        <dbReference type="ARBA" id="ARBA00022679"/>
    </source>
</evidence>
<evidence type="ECO:0000256" key="11">
    <source>
        <dbReference type="SAM" id="MobiDB-lite"/>
    </source>
</evidence>
<name>A0ABT8G7U1_9MICO</name>
<dbReference type="Pfam" id="PF00672">
    <property type="entry name" value="HAMP"/>
    <property type="match status" value="1"/>
</dbReference>
<evidence type="ECO:0000256" key="8">
    <source>
        <dbReference type="ARBA" id="ARBA00022989"/>
    </source>
</evidence>
<accession>A0ABT8G7U1</accession>
<dbReference type="Pfam" id="PF02518">
    <property type="entry name" value="HATPase_c"/>
    <property type="match status" value="1"/>
</dbReference>
<dbReference type="RefSeq" id="WP_301131666.1">
    <property type="nucleotide sequence ID" value="NZ_JAUHPW010000003.1"/>
</dbReference>
<keyword evidence="16" id="KW-1185">Reference proteome</keyword>
<dbReference type="InterPro" id="IPR003594">
    <property type="entry name" value="HATPase_dom"/>
</dbReference>
<keyword evidence="7 15" id="KW-0418">Kinase</keyword>
<evidence type="ECO:0000313" key="15">
    <source>
        <dbReference type="EMBL" id="MDN4475216.1"/>
    </source>
</evidence>
<reference evidence="15" key="1">
    <citation type="submission" date="2023-06" db="EMBL/GenBank/DDBJ databases">
        <title>Sysu t00192.</title>
        <authorList>
            <person name="Gao L."/>
            <person name="Fang B.-Z."/>
            <person name="Li W.-J."/>
        </authorList>
    </citation>
    <scope>NUCLEOTIDE SEQUENCE</scope>
    <source>
        <strain evidence="15">SYSU T00192</strain>
    </source>
</reference>
<keyword evidence="10 12" id="KW-0472">Membrane</keyword>
<dbReference type="SMART" id="SM00304">
    <property type="entry name" value="HAMP"/>
    <property type="match status" value="1"/>
</dbReference>
<dbReference type="Pfam" id="PF00512">
    <property type="entry name" value="HisKA"/>
    <property type="match status" value="1"/>
</dbReference>
<dbReference type="SMART" id="SM00388">
    <property type="entry name" value="HisKA"/>
    <property type="match status" value="1"/>
</dbReference>
<dbReference type="Gene3D" id="3.30.565.10">
    <property type="entry name" value="Histidine kinase-like ATPase, C-terminal domain"/>
    <property type="match status" value="1"/>
</dbReference>
<feature type="transmembrane region" description="Helical" evidence="12">
    <location>
        <begin position="165"/>
        <end position="188"/>
    </location>
</feature>
<dbReference type="CDD" id="cd00075">
    <property type="entry name" value="HATPase"/>
    <property type="match status" value="1"/>
</dbReference>
<dbReference type="Gene3D" id="1.10.287.130">
    <property type="match status" value="1"/>
</dbReference>
<dbReference type="SMART" id="SM00387">
    <property type="entry name" value="HATPase_c"/>
    <property type="match status" value="1"/>
</dbReference>
<evidence type="ECO:0000256" key="1">
    <source>
        <dbReference type="ARBA" id="ARBA00000085"/>
    </source>
</evidence>
<dbReference type="PANTHER" id="PTHR45436">
    <property type="entry name" value="SENSOR HISTIDINE KINASE YKOH"/>
    <property type="match status" value="1"/>
</dbReference>
<feature type="domain" description="HAMP" evidence="14">
    <location>
        <begin position="189"/>
        <end position="242"/>
    </location>
</feature>
<dbReference type="InterPro" id="IPR036890">
    <property type="entry name" value="HATPase_C_sf"/>
</dbReference>
<evidence type="ECO:0000256" key="4">
    <source>
        <dbReference type="ARBA" id="ARBA00022553"/>
    </source>
</evidence>
<feature type="domain" description="Histidine kinase" evidence="13">
    <location>
        <begin position="257"/>
        <end position="469"/>
    </location>
</feature>
<evidence type="ECO:0000259" key="13">
    <source>
        <dbReference type="PROSITE" id="PS50109"/>
    </source>
</evidence>
<dbReference type="GO" id="GO:0016301">
    <property type="term" value="F:kinase activity"/>
    <property type="evidence" value="ECO:0007669"/>
    <property type="project" value="UniProtKB-KW"/>
</dbReference>
<dbReference type="PROSITE" id="PS50885">
    <property type="entry name" value="HAMP"/>
    <property type="match status" value="1"/>
</dbReference>
<keyword evidence="4" id="KW-0597">Phosphoprotein</keyword>
<organism evidence="15 16">
    <name type="scientific">Demequina litoralis</name>
    <dbReference type="NCBI Taxonomy" id="3051660"/>
    <lineage>
        <taxon>Bacteria</taxon>
        <taxon>Bacillati</taxon>
        <taxon>Actinomycetota</taxon>
        <taxon>Actinomycetes</taxon>
        <taxon>Micrococcales</taxon>
        <taxon>Demequinaceae</taxon>
        <taxon>Demequina</taxon>
    </lineage>
</organism>
<dbReference type="CDD" id="cd00082">
    <property type="entry name" value="HisKA"/>
    <property type="match status" value="1"/>
</dbReference>
<sequence length="476" mass="49883">MTARAGLTLRSRVLIGLGAIAAIAVGIALIVTVVTHTFLVGQLDDRLASSSETIGGRGEPRLALECGSGDEDATETDGDRPSDVFRGFVDLAGNCYVFYTPNTVDAANTSPAFDDVTMPTSGSAYLTVPASDGDGQYRVLARATSFGADITALPMDDVEATTRRLVLIEGLGLVAILGGLAVVGWFVISLGVNPMRRMVDASKQIATGDLDVRLEGAGQGSESGELASSLNTMVDTLTDALDERARSEARLREFVADASHELRTPLTTVLGYAELYRRGALARDEDVADAWTRTEAEAGRMRRLVEDMLELARYDAEPQLTPIRLDLAHVCEEVVRDATAAREGVTFALDAPEAVTIEGDPDRLRQAIINVVTNAAVHGGDNVTVRVRRDDAAARVEVVDDGPGMAPDVAGRATERFVRGDQSRARATGGSGLGLAITAAIVAVHGGALEVDSVEGDGTTVRITLPLAPAEGSAGG</sequence>
<evidence type="ECO:0000256" key="6">
    <source>
        <dbReference type="ARBA" id="ARBA00022692"/>
    </source>
</evidence>
<dbReference type="PRINTS" id="PR00344">
    <property type="entry name" value="BCTRLSENSOR"/>
</dbReference>
<dbReference type="SUPFAM" id="SSF47384">
    <property type="entry name" value="Homodimeric domain of signal transducing histidine kinase"/>
    <property type="match status" value="1"/>
</dbReference>
<dbReference type="PROSITE" id="PS50109">
    <property type="entry name" value="HIS_KIN"/>
    <property type="match status" value="1"/>
</dbReference>
<proteinExistence type="predicted"/>
<comment type="caution">
    <text evidence="15">The sequence shown here is derived from an EMBL/GenBank/DDBJ whole genome shotgun (WGS) entry which is preliminary data.</text>
</comment>
<protein>
    <recommendedName>
        <fullName evidence="3">histidine kinase</fullName>
        <ecNumber evidence="3">2.7.13.3</ecNumber>
    </recommendedName>
</protein>
<dbReference type="InterPro" id="IPR005467">
    <property type="entry name" value="His_kinase_dom"/>
</dbReference>
<dbReference type="Proteomes" id="UP001172728">
    <property type="component" value="Unassembled WGS sequence"/>
</dbReference>
<evidence type="ECO:0000256" key="12">
    <source>
        <dbReference type="SAM" id="Phobius"/>
    </source>
</evidence>
<evidence type="ECO:0000256" key="7">
    <source>
        <dbReference type="ARBA" id="ARBA00022777"/>
    </source>
</evidence>
<dbReference type="SUPFAM" id="SSF55874">
    <property type="entry name" value="ATPase domain of HSP90 chaperone/DNA topoisomerase II/histidine kinase"/>
    <property type="match status" value="1"/>
</dbReference>
<evidence type="ECO:0000259" key="14">
    <source>
        <dbReference type="PROSITE" id="PS50885"/>
    </source>
</evidence>
<dbReference type="InterPro" id="IPR004358">
    <property type="entry name" value="Sig_transdc_His_kin-like_C"/>
</dbReference>
<keyword evidence="8 12" id="KW-1133">Transmembrane helix</keyword>
<gene>
    <name evidence="15" type="ORF">QQX09_05000</name>
</gene>
<dbReference type="Gene3D" id="6.10.340.10">
    <property type="match status" value="1"/>
</dbReference>
<evidence type="ECO:0000256" key="3">
    <source>
        <dbReference type="ARBA" id="ARBA00012438"/>
    </source>
</evidence>
<evidence type="ECO:0000256" key="2">
    <source>
        <dbReference type="ARBA" id="ARBA00004236"/>
    </source>
</evidence>
<dbReference type="CDD" id="cd06225">
    <property type="entry name" value="HAMP"/>
    <property type="match status" value="1"/>
</dbReference>
<evidence type="ECO:0000313" key="16">
    <source>
        <dbReference type="Proteomes" id="UP001172728"/>
    </source>
</evidence>
<dbReference type="InterPro" id="IPR036097">
    <property type="entry name" value="HisK_dim/P_sf"/>
</dbReference>
<keyword evidence="9" id="KW-0902">Two-component regulatory system</keyword>
<feature type="region of interest" description="Disordered" evidence="11">
    <location>
        <begin position="50"/>
        <end position="79"/>
    </location>
</feature>
<dbReference type="EC" id="2.7.13.3" evidence="3"/>
<dbReference type="EMBL" id="JAUHPW010000003">
    <property type="protein sequence ID" value="MDN4475216.1"/>
    <property type="molecule type" value="Genomic_DNA"/>
</dbReference>
<keyword evidence="6 12" id="KW-0812">Transmembrane</keyword>
<dbReference type="InterPro" id="IPR003660">
    <property type="entry name" value="HAMP_dom"/>
</dbReference>
<dbReference type="InterPro" id="IPR003661">
    <property type="entry name" value="HisK_dim/P_dom"/>
</dbReference>
<evidence type="ECO:0000256" key="10">
    <source>
        <dbReference type="ARBA" id="ARBA00023136"/>
    </source>
</evidence>
<keyword evidence="5" id="KW-0808">Transferase</keyword>
<comment type="subcellular location">
    <subcellularLocation>
        <location evidence="2">Cell membrane</location>
    </subcellularLocation>
</comment>